<keyword evidence="3 15" id="KW-0723">Serine/threonine-protein kinase</keyword>
<keyword evidence="5" id="KW-0479">Metal-binding</keyword>
<evidence type="ECO:0000256" key="3">
    <source>
        <dbReference type="ARBA" id="ARBA00022527"/>
    </source>
</evidence>
<keyword evidence="7 14" id="KW-0547">Nucleotide-binding</keyword>
<evidence type="ECO:0000256" key="4">
    <source>
        <dbReference type="ARBA" id="ARBA00022679"/>
    </source>
</evidence>
<dbReference type="Pfam" id="PF00069">
    <property type="entry name" value="Pkinase"/>
    <property type="match status" value="1"/>
</dbReference>
<dbReference type="GO" id="GO:0005524">
    <property type="term" value="F:ATP binding"/>
    <property type="evidence" value="ECO:0007669"/>
    <property type="project" value="UniProtKB-UniRule"/>
</dbReference>
<dbReference type="OrthoDB" id="442473at2759"/>
<protein>
    <recommendedName>
        <fullName evidence="2">non-specific serine/threonine protein kinase</fullName>
        <ecNumber evidence="2">2.7.11.1</ecNumber>
    </recommendedName>
</protein>
<dbReference type="InterPro" id="IPR008271">
    <property type="entry name" value="Ser/Thr_kinase_AS"/>
</dbReference>
<evidence type="ECO:0000256" key="1">
    <source>
        <dbReference type="ARBA" id="ARBA00001946"/>
    </source>
</evidence>
<gene>
    <name evidence="17" type="ORF">PGLA1383_LOCUS27457</name>
</gene>
<dbReference type="GO" id="GO:0046872">
    <property type="term" value="F:metal ion binding"/>
    <property type="evidence" value="ECO:0007669"/>
    <property type="project" value="UniProtKB-KW"/>
</dbReference>
<comment type="similarity">
    <text evidence="11">Belongs to the protein kinase superfamily. Ser/Thr protein kinase family. CDPK subfamily.</text>
</comment>
<comment type="caution">
    <text evidence="17">The sequence shown here is derived from an EMBL/GenBank/DDBJ whole genome shotgun (WGS) entry which is preliminary data.</text>
</comment>
<sequence>MQASQVSPRSARIGAISGLEKHFEVIRKLGEGAFGTAQLVRERATGQPRVLKAVRKGGDLPAEAIAQEVNVLRALDHPNIIRIFGHFEDDRFVYILMEPAEGGELLTVIKEIYEQRVHALSETWAARVFQQCLSAIAYCHQRGILHKDLKSENIMLLSRDRVASPHVVIIDFGVAELLSTTRGPQGQTHRNRGSALA</sequence>
<reference evidence="17" key="1">
    <citation type="submission" date="2021-02" db="EMBL/GenBank/DDBJ databases">
        <authorList>
            <person name="Dougan E. K."/>
            <person name="Rhodes N."/>
            <person name="Thang M."/>
            <person name="Chan C."/>
        </authorList>
    </citation>
    <scope>NUCLEOTIDE SEQUENCE</scope>
</reference>
<evidence type="ECO:0000256" key="8">
    <source>
        <dbReference type="ARBA" id="ARBA00022777"/>
    </source>
</evidence>
<evidence type="ECO:0000313" key="18">
    <source>
        <dbReference type="Proteomes" id="UP000654075"/>
    </source>
</evidence>
<dbReference type="EC" id="2.7.11.1" evidence="2"/>
<dbReference type="PANTHER" id="PTHR44899">
    <property type="entry name" value="CAMK FAMILY PROTEIN KINASE"/>
    <property type="match status" value="1"/>
</dbReference>
<dbReference type="EMBL" id="CAJNNV010024373">
    <property type="protein sequence ID" value="CAE8609631.1"/>
    <property type="molecule type" value="Genomic_DNA"/>
</dbReference>
<evidence type="ECO:0000256" key="7">
    <source>
        <dbReference type="ARBA" id="ARBA00022741"/>
    </source>
</evidence>
<accession>A0A813FGH3</accession>
<feature type="domain" description="Protein kinase" evidence="16">
    <location>
        <begin position="23"/>
        <end position="197"/>
    </location>
</feature>
<comment type="catalytic activity">
    <reaction evidence="13">
        <text>L-seryl-[protein] + ATP = O-phospho-L-seryl-[protein] + ADP + H(+)</text>
        <dbReference type="Rhea" id="RHEA:17989"/>
        <dbReference type="Rhea" id="RHEA-COMP:9863"/>
        <dbReference type="Rhea" id="RHEA-COMP:11604"/>
        <dbReference type="ChEBI" id="CHEBI:15378"/>
        <dbReference type="ChEBI" id="CHEBI:29999"/>
        <dbReference type="ChEBI" id="CHEBI:30616"/>
        <dbReference type="ChEBI" id="CHEBI:83421"/>
        <dbReference type="ChEBI" id="CHEBI:456216"/>
        <dbReference type="EC" id="2.7.11.1"/>
    </reaction>
</comment>
<feature type="binding site" evidence="14">
    <location>
        <position position="56"/>
    </location>
    <ligand>
        <name>ATP</name>
        <dbReference type="ChEBI" id="CHEBI:30616"/>
    </ligand>
</feature>
<evidence type="ECO:0000256" key="11">
    <source>
        <dbReference type="ARBA" id="ARBA00024334"/>
    </source>
</evidence>
<evidence type="ECO:0000256" key="9">
    <source>
        <dbReference type="ARBA" id="ARBA00022837"/>
    </source>
</evidence>
<organism evidence="17 18">
    <name type="scientific">Polarella glacialis</name>
    <name type="common">Dinoflagellate</name>
    <dbReference type="NCBI Taxonomy" id="89957"/>
    <lineage>
        <taxon>Eukaryota</taxon>
        <taxon>Sar</taxon>
        <taxon>Alveolata</taxon>
        <taxon>Dinophyceae</taxon>
        <taxon>Suessiales</taxon>
        <taxon>Suessiaceae</taxon>
        <taxon>Polarella</taxon>
    </lineage>
</organism>
<dbReference type="InterPro" id="IPR000719">
    <property type="entry name" value="Prot_kinase_dom"/>
</dbReference>
<dbReference type="FunFam" id="3.30.200.20:FF:000315">
    <property type="entry name" value="Calcium-dependent protein kinase 3"/>
    <property type="match status" value="1"/>
</dbReference>
<dbReference type="SUPFAM" id="SSF56112">
    <property type="entry name" value="Protein kinase-like (PK-like)"/>
    <property type="match status" value="1"/>
</dbReference>
<keyword evidence="8" id="KW-0418">Kinase</keyword>
<comment type="catalytic activity">
    <reaction evidence="12">
        <text>L-threonyl-[protein] + ATP = O-phospho-L-threonyl-[protein] + ADP + H(+)</text>
        <dbReference type="Rhea" id="RHEA:46608"/>
        <dbReference type="Rhea" id="RHEA-COMP:11060"/>
        <dbReference type="Rhea" id="RHEA-COMP:11605"/>
        <dbReference type="ChEBI" id="CHEBI:15378"/>
        <dbReference type="ChEBI" id="CHEBI:30013"/>
        <dbReference type="ChEBI" id="CHEBI:30616"/>
        <dbReference type="ChEBI" id="CHEBI:61977"/>
        <dbReference type="ChEBI" id="CHEBI:456216"/>
        <dbReference type="EC" id="2.7.11.1"/>
    </reaction>
</comment>
<keyword evidence="4" id="KW-0808">Transferase</keyword>
<dbReference type="PROSITE" id="PS00107">
    <property type="entry name" value="PROTEIN_KINASE_ATP"/>
    <property type="match status" value="1"/>
</dbReference>
<evidence type="ECO:0000313" key="17">
    <source>
        <dbReference type="EMBL" id="CAE8609631.1"/>
    </source>
</evidence>
<dbReference type="PROSITE" id="PS50011">
    <property type="entry name" value="PROTEIN_KINASE_DOM"/>
    <property type="match status" value="1"/>
</dbReference>
<keyword evidence="6" id="KW-0677">Repeat</keyword>
<dbReference type="PANTHER" id="PTHR44899:SF4">
    <property type="entry name" value="SERINE_THREONINE-PROTEIN KINASE NEK1"/>
    <property type="match status" value="1"/>
</dbReference>
<dbReference type="PROSITE" id="PS00108">
    <property type="entry name" value="PROTEIN_KINASE_ST"/>
    <property type="match status" value="1"/>
</dbReference>
<dbReference type="SMART" id="SM00220">
    <property type="entry name" value="S_TKc"/>
    <property type="match status" value="1"/>
</dbReference>
<dbReference type="AlphaFoldDB" id="A0A813FGH3"/>
<feature type="non-terminal residue" evidence="17">
    <location>
        <position position="1"/>
    </location>
</feature>
<proteinExistence type="inferred from homology"/>
<comment type="cofactor">
    <cofactor evidence="1">
        <name>Mg(2+)</name>
        <dbReference type="ChEBI" id="CHEBI:18420"/>
    </cofactor>
</comment>
<name>A0A813FGH3_POLGL</name>
<evidence type="ECO:0000256" key="12">
    <source>
        <dbReference type="ARBA" id="ARBA00047899"/>
    </source>
</evidence>
<evidence type="ECO:0000256" key="15">
    <source>
        <dbReference type="RuleBase" id="RU000304"/>
    </source>
</evidence>
<dbReference type="OMA" id="HARKIAC"/>
<evidence type="ECO:0000256" key="6">
    <source>
        <dbReference type="ARBA" id="ARBA00022737"/>
    </source>
</evidence>
<dbReference type="GO" id="GO:0004674">
    <property type="term" value="F:protein serine/threonine kinase activity"/>
    <property type="evidence" value="ECO:0007669"/>
    <property type="project" value="UniProtKB-KW"/>
</dbReference>
<evidence type="ECO:0000256" key="14">
    <source>
        <dbReference type="PROSITE-ProRule" id="PRU10141"/>
    </source>
</evidence>
<keyword evidence="18" id="KW-1185">Reference proteome</keyword>
<keyword evidence="9" id="KW-0106">Calcium</keyword>
<keyword evidence="10 14" id="KW-0067">ATP-binding</keyword>
<dbReference type="InterPro" id="IPR051131">
    <property type="entry name" value="NEK_Ser/Thr_kinase_NIMA"/>
</dbReference>
<evidence type="ECO:0000256" key="13">
    <source>
        <dbReference type="ARBA" id="ARBA00048679"/>
    </source>
</evidence>
<evidence type="ECO:0000256" key="2">
    <source>
        <dbReference type="ARBA" id="ARBA00012513"/>
    </source>
</evidence>
<dbReference type="Proteomes" id="UP000654075">
    <property type="component" value="Unassembled WGS sequence"/>
</dbReference>
<dbReference type="InterPro" id="IPR017441">
    <property type="entry name" value="Protein_kinase_ATP_BS"/>
</dbReference>
<evidence type="ECO:0000256" key="5">
    <source>
        <dbReference type="ARBA" id="ARBA00022723"/>
    </source>
</evidence>
<evidence type="ECO:0000259" key="16">
    <source>
        <dbReference type="PROSITE" id="PS50011"/>
    </source>
</evidence>
<dbReference type="InterPro" id="IPR011009">
    <property type="entry name" value="Kinase-like_dom_sf"/>
</dbReference>
<dbReference type="Gene3D" id="1.10.510.10">
    <property type="entry name" value="Transferase(Phosphotransferase) domain 1"/>
    <property type="match status" value="1"/>
</dbReference>
<evidence type="ECO:0000256" key="10">
    <source>
        <dbReference type="ARBA" id="ARBA00022840"/>
    </source>
</evidence>